<dbReference type="EMBL" id="JBHTAI010000041">
    <property type="protein sequence ID" value="MFC7153740.1"/>
    <property type="molecule type" value="Genomic_DNA"/>
</dbReference>
<dbReference type="SUPFAM" id="SSF49265">
    <property type="entry name" value="Fibronectin type III"/>
    <property type="match status" value="1"/>
</dbReference>
<accession>A0ABW2FKQ6</accession>
<protein>
    <recommendedName>
        <fullName evidence="3">Fibronectin type-III domain-containing protein</fullName>
    </recommendedName>
</protein>
<dbReference type="InterPro" id="IPR036116">
    <property type="entry name" value="FN3_sf"/>
</dbReference>
<name>A0ABW2FKQ6_9BACL</name>
<dbReference type="RefSeq" id="WP_378107788.1">
    <property type="nucleotide sequence ID" value="NZ_JBHSUP010000026.1"/>
</dbReference>
<organism evidence="1 2">
    <name type="scientific">Cohnella cellulosilytica</name>
    <dbReference type="NCBI Taxonomy" id="986710"/>
    <lineage>
        <taxon>Bacteria</taxon>
        <taxon>Bacillati</taxon>
        <taxon>Bacillota</taxon>
        <taxon>Bacilli</taxon>
        <taxon>Bacillales</taxon>
        <taxon>Paenibacillaceae</taxon>
        <taxon>Cohnella</taxon>
    </lineage>
</organism>
<keyword evidence="2" id="KW-1185">Reference proteome</keyword>
<comment type="caution">
    <text evidence="1">The sequence shown here is derived from an EMBL/GenBank/DDBJ whole genome shotgun (WGS) entry which is preliminary data.</text>
</comment>
<sequence length="324" mass="35413">MATILPSVAGAESTSLLGGKTIRTGSNPTNLLGSTVNVTDNNPATSYSLPTRVSDANLVDFLIYNFSTPQTIDAFKLHINNYNNYQFIIGFRFSDGKPEYLLTRGGNLSVGGDNAIHLLPQSLTNVIQVFLVHDNVNRSLGINEWDFYKLTSNLTANSGDSEITLDWTTVDGASSYVVKRSTSPGGPYDILASGLTNNTYVDLNVVNGVTYYYVIDSIHANGVVTSNEASATLDIPNQEPEEPTDGRALLTIYVSGGQIKEYDLSAAELNAYLNWYDAKDAGSGPAKYAFTKTWNKGPFKTRTEYVIFDKILTFDVDEYEVENP</sequence>
<evidence type="ECO:0008006" key="3">
    <source>
        <dbReference type="Google" id="ProtNLM"/>
    </source>
</evidence>
<evidence type="ECO:0000313" key="1">
    <source>
        <dbReference type="EMBL" id="MFC7153740.1"/>
    </source>
</evidence>
<proteinExistence type="predicted"/>
<dbReference type="InterPro" id="IPR013783">
    <property type="entry name" value="Ig-like_fold"/>
</dbReference>
<dbReference type="Gene3D" id="2.60.40.10">
    <property type="entry name" value="Immunoglobulins"/>
    <property type="match status" value="1"/>
</dbReference>
<reference evidence="2" key="1">
    <citation type="journal article" date="2019" name="Int. J. Syst. Evol. Microbiol.">
        <title>The Global Catalogue of Microorganisms (GCM) 10K type strain sequencing project: providing services to taxonomists for standard genome sequencing and annotation.</title>
        <authorList>
            <consortium name="The Broad Institute Genomics Platform"/>
            <consortium name="The Broad Institute Genome Sequencing Center for Infectious Disease"/>
            <person name="Wu L."/>
            <person name="Ma J."/>
        </authorList>
    </citation>
    <scope>NUCLEOTIDE SEQUENCE [LARGE SCALE GENOMIC DNA]</scope>
    <source>
        <strain evidence="2">KCTC 12907</strain>
    </source>
</reference>
<dbReference type="Proteomes" id="UP001596378">
    <property type="component" value="Unassembled WGS sequence"/>
</dbReference>
<evidence type="ECO:0000313" key="2">
    <source>
        <dbReference type="Proteomes" id="UP001596378"/>
    </source>
</evidence>
<gene>
    <name evidence="1" type="ORF">ACFQMJ_34880</name>
</gene>